<dbReference type="GeneID" id="71993915"/>
<gene>
    <name evidence="1" type="ORF">CLAFUR5_14037</name>
</gene>
<reference evidence="1" key="1">
    <citation type="submission" date="2021-12" db="EMBL/GenBank/DDBJ databases">
        <authorList>
            <person name="Zaccaron A."/>
            <person name="Stergiopoulos I."/>
        </authorList>
    </citation>
    <scope>NUCLEOTIDE SEQUENCE</scope>
    <source>
        <strain evidence="1">Race5_Kim</strain>
    </source>
</reference>
<accession>A0A9Q8UWB4</accession>
<dbReference type="KEGG" id="ffu:CLAFUR5_14037"/>
<name>A0A9Q8UWB4_PASFU</name>
<keyword evidence="2" id="KW-1185">Reference proteome</keyword>
<evidence type="ECO:0000313" key="2">
    <source>
        <dbReference type="Proteomes" id="UP000756132"/>
    </source>
</evidence>
<dbReference type="EMBL" id="CP090174">
    <property type="protein sequence ID" value="UJO24732.1"/>
    <property type="molecule type" value="Genomic_DNA"/>
</dbReference>
<proteinExistence type="predicted"/>
<dbReference type="AlphaFoldDB" id="A0A9Q8UWB4"/>
<dbReference type="RefSeq" id="XP_047769098.1">
    <property type="nucleotide sequence ID" value="XM_047913185.1"/>
</dbReference>
<protein>
    <submittedName>
        <fullName evidence="1">Uncharacterized protein</fullName>
    </submittedName>
</protein>
<reference evidence="1" key="2">
    <citation type="journal article" date="2022" name="Microb. Genom.">
        <title>A chromosome-scale genome assembly of the tomato pathogen Cladosporium fulvum reveals a compartmentalized genome architecture and the presence of a dispensable chromosome.</title>
        <authorList>
            <person name="Zaccaron A.Z."/>
            <person name="Chen L.H."/>
            <person name="Samaras A."/>
            <person name="Stergiopoulos I."/>
        </authorList>
    </citation>
    <scope>NUCLEOTIDE SEQUENCE</scope>
    <source>
        <strain evidence="1">Race5_Kim</strain>
    </source>
</reference>
<sequence length="305" mass="34637">MVQYRESNIKTYPAPANDYWKLSHPTGSREDHKRRLAKDGLYTLPSSDTKRLLVLIERQTLGFSTHRIKRFATNRKLDTSQIPKKPESINRSALIALLEQADKSITFSKILNLLPVLRLRVSEHHYDSFGCRCLGTPVPPPITQVCSLIRQEVLPLFFSAKRFLFRAQTSPRMERTVAPASAIALAGVELGGETETFLRSMPDEWWSMLHRVRICLTGSIASRIDINIGKNESPNTFDFDARVSEHFARKGPYQESVAKLERRFGEIMAELDSKEIGQTFGKEETLRFMRTLQESIEAGGKAQVA</sequence>
<organism evidence="1 2">
    <name type="scientific">Passalora fulva</name>
    <name type="common">Tomato leaf mold</name>
    <name type="synonym">Cladosporium fulvum</name>
    <dbReference type="NCBI Taxonomy" id="5499"/>
    <lineage>
        <taxon>Eukaryota</taxon>
        <taxon>Fungi</taxon>
        <taxon>Dikarya</taxon>
        <taxon>Ascomycota</taxon>
        <taxon>Pezizomycotina</taxon>
        <taxon>Dothideomycetes</taxon>
        <taxon>Dothideomycetidae</taxon>
        <taxon>Mycosphaerellales</taxon>
        <taxon>Mycosphaerellaceae</taxon>
        <taxon>Fulvia</taxon>
    </lineage>
</organism>
<evidence type="ECO:0000313" key="1">
    <source>
        <dbReference type="EMBL" id="UJO24732.1"/>
    </source>
</evidence>
<dbReference type="Proteomes" id="UP000756132">
    <property type="component" value="Chromosome 12"/>
</dbReference>